<proteinExistence type="predicted"/>
<comment type="caution">
    <text evidence="1">The sequence shown here is derived from an EMBL/GenBank/DDBJ whole genome shotgun (WGS) entry which is preliminary data.</text>
</comment>
<protein>
    <submittedName>
        <fullName evidence="1">Uncharacterized protein</fullName>
    </submittedName>
</protein>
<dbReference type="Proteomes" id="UP000544095">
    <property type="component" value="Unassembled WGS sequence"/>
</dbReference>
<sequence length="121" mass="13276">MERQHLALQLGMERGAGRARQGHTLAHAEHYGVLTSRFILRDPVDCTDLAEALEARAWSAGEMDRTGTFGGGPGSAPGERRWAKARWEPDDGACMTDDNAQIYVSKSRRCTRFVDDGPGSE</sequence>
<dbReference type="EMBL" id="JAAOAR010000020">
    <property type="protein sequence ID" value="KAF5608878.1"/>
    <property type="molecule type" value="Genomic_DNA"/>
</dbReference>
<organism evidence="1 2">
    <name type="scientific">Fusarium pseudoanthophilum</name>
    <dbReference type="NCBI Taxonomy" id="48495"/>
    <lineage>
        <taxon>Eukaryota</taxon>
        <taxon>Fungi</taxon>
        <taxon>Dikarya</taxon>
        <taxon>Ascomycota</taxon>
        <taxon>Pezizomycotina</taxon>
        <taxon>Sordariomycetes</taxon>
        <taxon>Hypocreomycetidae</taxon>
        <taxon>Hypocreales</taxon>
        <taxon>Nectriaceae</taxon>
        <taxon>Fusarium</taxon>
        <taxon>Fusarium fujikuroi species complex</taxon>
    </lineage>
</organism>
<accession>A0A8H5Q671</accession>
<evidence type="ECO:0000313" key="2">
    <source>
        <dbReference type="Proteomes" id="UP000544095"/>
    </source>
</evidence>
<evidence type="ECO:0000313" key="1">
    <source>
        <dbReference type="EMBL" id="KAF5608878.1"/>
    </source>
</evidence>
<reference evidence="1 2" key="1">
    <citation type="submission" date="2020-05" db="EMBL/GenBank/DDBJ databases">
        <title>Identification and distribution of gene clusters putatively required for synthesis of sphingolipid metabolism inhibitors in phylogenetically diverse species of the filamentous fungus Fusarium.</title>
        <authorList>
            <person name="Kim H.-S."/>
            <person name="Busman M."/>
            <person name="Brown D.W."/>
            <person name="Divon H."/>
            <person name="Uhlig S."/>
            <person name="Proctor R.H."/>
        </authorList>
    </citation>
    <scope>NUCLEOTIDE SEQUENCE [LARGE SCALE GENOMIC DNA]</scope>
    <source>
        <strain evidence="1 2">NRRL 25211</strain>
    </source>
</reference>
<name>A0A8H5Q671_9HYPO</name>
<dbReference type="AlphaFoldDB" id="A0A8H5Q671"/>
<gene>
    <name evidence="1" type="ORF">FPANT_307</name>
</gene>
<keyword evidence="2" id="KW-1185">Reference proteome</keyword>